<accession>A0ACC3D604</accession>
<gene>
    <name evidence="1" type="ORF">LTS18_004532</name>
</gene>
<sequence>MRFQARFMTQSCINTYVSLTRYYNDLNAEQLKRAHRFFYRVAFKMELGILLYRVDILRLFQTIIKGPEPMDKDLAAYKEWEELTKQIFKKIIKKVQERPELVVEMLFSKINATTYYLERGYDREVVTRAPRPPAELEVKPGMESDAQIGVAVGVLIDQNKSDALAWVKGVLISAAEERQSWQDADAARKAALEAEFEGMDESERPEQGEQPKAPSITVKPENDERRVQLFKDNKVRLLLTLLGCERLGLDEDADASWIIPSSVSAESLKESLELIGKFEFDPPTYENGKSAEDFLRSKAAAHRRRAEFDNSDDDAGEISDSRLFPVGGPTERKSDALKELKSRRKRNRHEPIELDDAEKDRRADARRKADLEKRKKIKSDLFVHDSDDESDDERDKEFFAQEEERRKNAASGILRAMTAAKFNEGKEEKPSEKRKAASAPKSKKKRKTVESEPEDEEDTALSSDREIRNAPHTGSRSSSVAQKRTFELSSDDESEGAEQTDTPLSSQQRDTAAVSPPPASKPAITEPVLDADMEGIDDEPVRKAPPVRRNMRAGFLLDSDSDD</sequence>
<evidence type="ECO:0000313" key="2">
    <source>
        <dbReference type="Proteomes" id="UP001186974"/>
    </source>
</evidence>
<comment type="caution">
    <text evidence="1">The sequence shown here is derived from an EMBL/GenBank/DDBJ whole genome shotgun (WGS) entry which is preliminary data.</text>
</comment>
<proteinExistence type="predicted"/>
<evidence type="ECO:0000313" key="1">
    <source>
        <dbReference type="EMBL" id="KAK3062245.1"/>
    </source>
</evidence>
<protein>
    <submittedName>
        <fullName evidence="1">Uncharacterized protein</fullName>
    </submittedName>
</protein>
<organism evidence="1 2">
    <name type="scientific">Coniosporium uncinatum</name>
    <dbReference type="NCBI Taxonomy" id="93489"/>
    <lineage>
        <taxon>Eukaryota</taxon>
        <taxon>Fungi</taxon>
        <taxon>Dikarya</taxon>
        <taxon>Ascomycota</taxon>
        <taxon>Pezizomycotina</taxon>
        <taxon>Dothideomycetes</taxon>
        <taxon>Dothideomycetes incertae sedis</taxon>
        <taxon>Coniosporium</taxon>
    </lineage>
</organism>
<keyword evidence="2" id="KW-1185">Reference proteome</keyword>
<name>A0ACC3D604_9PEZI</name>
<dbReference type="Proteomes" id="UP001186974">
    <property type="component" value="Unassembled WGS sequence"/>
</dbReference>
<dbReference type="EMBL" id="JAWDJW010007395">
    <property type="protein sequence ID" value="KAK3062245.1"/>
    <property type="molecule type" value="Genomic_DNA"/>
</dbReference>
<reference evidence="1" key="1">
    <citation type="submission" date="2024-09" db="EMBL/GenBank/DDBJ databases">
        <title>Black Yeasts Isolated from many extreme environments.</title>
        <authorList>
            <person name="Coleine C."/>
            <person name="Stajich J.E."/>
            <person name="Selbmann L."/>
        </authorList>
    </citation>
    <scope>NUCLEOTIDE SEQUENCE</scope>
    <source>
        <strain evidence="1">CCFEE 5737</strain>
    </source>
</reference>